<dbReference type="EMBL" id="BMZQ01000001">
    <property type="protein sequence ID" value="GHD06664.1"/>
    <property type="molecule type" value="Genomic_DNA"/>
</dbReference>
<dbReference type="Proteomes" id="UP000630142">
    <property type="component" value="Unassembled WGS sequence"/>
</dbReference>
<proteinExistence type="predicted"/>
<accession>A0A8J3DLC7</accession>
<reference evidence="3" key="1">
    <citation type="journal article" date="2014" name="Int. J. Syst. Evol. Microbiol.">
        <title>Complete genome sequence of Corynebacterium casei LMG S-19264T (=DSM 44701T), isolated from a smear-ripened cheese.</title>
        <authorList>
            <consortium name="US DOE Joint Genome Institute (JGI-PGF)"/>
            <person name="Walter F."/>
            <person name="Albersmeier A."/>
            <person name="Kalinowski J."/>
            <person name="Ruckert C."/>
        </authorList>
    </citation>
    <scope>NUCLEOTIDE SEQUENCE</scope>
    <source>
        <strain evidence="3">KCTC 42249</strain>
    </source>
</reference>
<dbReference type="PANTHER" id="PTHR36919:SF2">
    <property type="entry name" value="BLL6627 PROTEIN"/>
    <property type="match status" value="1"/>
</dbReference>
<evidence type="ECO:0000313" key="3">
    <source>
        <dbReference type="EMBL" id="GHD06664.1"/>
    </source>
</evidence>
<feature type="chain" id="PRO_5035329165" description="DUF2147 domain-containing protein" evidence="1">
    <location>
        <begin position="22"/>
        <end position="114"/>
    </location>
</feature>
<keyword evidence="1" id="KW-0732">Signal</keyword>
<dbReference type="AlphaFoldDB" id="A0A8J3DLC7"/>
<feature type="domain" description="DUF2147" evidence="2">
    <location>
        <begin position="59"/>
        <end position="113"/>
    </location>
</feature>
<organism evidence="3 4">
    <name type="scientific">Tianweitania populi</name>
    <dbReference type="NCBI Taxonomy" id="1607949"/>
    <lineage>
        <taxon>Bacteria</taxon>
        <taxon>Pseudomonadati</taxon>
        <taxon>Pseudomonadota</taxon>
        <taxon>Alphaproteobacteria</taxon>
        <taxon>Hyphomicrobiales</taxon>
        <taxon>Phyllobacteriaceae</taxon>
        <taxon>Tianweitania</taxon>
    </lineage>
</organism>
<name>A0A8J3DLC7_9HYPH</name>
<feature type="signal peptide" evidence="1">
    <location>
        <begin position="1"/>
        <end position="21"/>
    </location>
</feature>
<protein>
    <recommendedName>
        <fullName evidence="2">DUF2147 domain-containing protein</fullName>
    </recommendedName>
</protein>
<dbReference type="Pfam" id="PF09917">
    <property type="entry name" value="DUF2147"/>
    <property type="match status" value="1"/>
</dbReference>
<dbReference type="InterPro" id="IPR019223">
    <property type="entry name" value="DUF2147"/>
</dbReference>
<comment type="caution">
    <text evidence="3">The sequence shown here is derived from an EMBL/GenBank/DDBJ whole genome shotgun (WGS) entry which is preliminary data.</text>
</comment>
<evidence type="ECO:0000256" key="1">
    <source>
        <dbReference type="SAM" id="SignalP"/>
    </source>
</evidence>
<gene>
    <name evidence="3" type="ORF">GCM10016234_04240</name>
</gene>
<reference evidence="3" key="2">
    <citation type="submission" date="2020-09" db="EMBL/GenBank/DDBJ databases">
        <authorList>
            <person name="Sun Q."/>
            <person name="Kim S."/>
        </authorList>
    </citation>
    <scope>NUCLEOTIDE SEQUENCE</scope>
    <source>
        <strain evidence="3">KCTC 42249</strain>
    </source>
</reference>
<dbReference type="RefSeq" id="WP_189501376.1">
    <property type="nucleotide sequence ID" value="NZ_BMZQ01000001.1"/>
</dbReference>
<keyword evidence="4" id="KW-1185">Reference proteome</keyword>
<dbReference type="Gene3D" id="2.40.128.520">
    <property type="match status" value="1"/>
</dbReference>
<evidence type="ECO:0000313" key="4">
    <source>
        <dbReference type="Proteomes" id="UP000630142"/>
    </source>
</evidence>
<sequence length="114" mass="11992">MKRSIMFALAALLATSGMAFADDIEGRWKTDSGATAEIAPCGKAFCITLRSGAHKGKQIGRMNADGDNRYSGDVTDPANDKTYSGKASLSGNALSMKGCVLGGLICRGQNWTRL</sequence>
<dbReference type="PANTHER" id="PTHR36919">
    <property type="entry name" value="BLR1215 PROTEIN"/>
    <property type="match status" value="1"/>
</dbReference>
<evidence type="ECO:0000259" key="2">
    <source>
        <dbReference type="Pfam" id="PF09917"/>
    </source>
</evidence>